<organism evidence="2">
    <name type="scientific">marine sediment metagenome</name>
    <dbReference type="NCBI Taxonomy" id="412755"/>
    <lineage>
        <taxon>unclassified sequences</taxon>
        <taxon>metagenomes</taxon>
        <taxon>ecological metagenomes</taxon>
    </lineage>
</organism>
<comment type="caution">
    <text evidence="2">The sequence shown here is derived from an EMBL/GenBank/DDBJ whole genome shotgun (WGS) entry which is preliminary data.</text>
</comment>
<dbReference type="AlphaFoldDB" id="X1CL67"/>
<accession>X1CL67</accession>
<gene>
    <name evidence="2" type="ORF">S01H4_49126</name>
</gene>
<reference evidence="2" key="1">
    <citation type="journal article" date="2014" name="Front. Microbiol.">
        <title>High frequency of phylogenetically diverse reductive dehalogenase-homologous genes in deep subseafloor sedimentary metagenomes.</title>
        <authorList>
            <person name="Kawai M."/>
            <person name="Futagami T."/>
            <person name="Toyoda A."/>
            <person name="Takaki Y."/>
            <person name="Nishi S."/>
            <person name="Hori S."/>
            <person name="Arai W."/>
            <person name="Tsubouchi T."/>
            <person name="Morono Y."/>
            <person name="Uchiyama I."/>
            <person name="Ito T."/>
            <person name="Fujiyama A."/>
            <person name="Inagaki F."/>
            <person name="Takami H."/>
        </authorList>
    </citation>
    <scope>NUCLEOTIDE SEQUENCE</scope>
    <source>
        <strain evidence="2">Expedition CK06-06</strain>
    </source>
</reference>
<feature type="domain" description="PAS fold-4" evidence="1">
    <location>
        <begin position="21"/>
        <end position="83"/>
    </location>
</feature>
<evidence type="ECO:0000259" key="1">
    <source>
        <dbReference type="Pfam" id="PF08448"/>
    </source>
</evidence>
<dbReference type="Pfam" id="PF08448">
    <property type="entry name" value="PAS_4"/>
    <property type="match status" value="1"/>
</dbReference>
<proteinExistence type="predicted"/>
<name>X1CL67_9ZZZZ</name>
<dbReference type="Gene3D" id="3.30.450.20">
    <property type="entry name" value="PAS domain"/>
    <property type="match status" value="1"/>
</dbReference>
<sequence>MNPDTFLKNLSSDQLVQIFDRLKDVCFFIKDIQGRLIYANEALIHRLHLKDRSEIIGTTDHDRYPDDLADRFVRDDLKVMKTG</sequence>
<dbReference type="InterPro" id="IPR013656">
    <property type="entry name" value="PAS_4"/>
</dbReference>
<evidence type="ECO:0000313" key="2">
    <source>
        <dbReference type="EMBL" id="GAG96943.1"/>
    </source>
</evidence>
<dbReference type="SUPFAM" id="SSF55785">
    <property type="entry name" value="PYP-like sensor domain (PAS domain)"/>
    <property type="match status" value="1"/>
</dbReference>
<dbReference type="InterPro" id="IPR035965">
    <property type="entry name" value="PAS-like_dom_sf"/>
</dbReference>
<feature type="non-terminal residue" evidence="2">
    <location>
        <position position="83"/>
    </location>
</feature>
<protein>
    <recommendedName>
        <fullName evidence="1">PAS fold-4 domain-containing protein</fullName>
    </recommendedName>
</protein>
<dbReference type="EMBL" id="BART01027758">
    <property type="protein sequence ID" value="GAG96943.1"/>
    <property type="molecule type" value="Genomic_DNA"/>
</dbReference>